<evidence type="ECO:0000256" key="9">
    <source>
        <dbReference type="ARBA" id="ARBA00022989"/>
    </source>
</evidence>
<comment type="cofactor">
    <cofactor evidence="1 16 17">
        <name>pyridoxal 5'-phosphate</name>
        <dbReference type="ChEBI" id="CHEBI:597326"/>
    </cofactor>
</comment>
<gene>
    <name evidence="18" type="ORF">MONBRDRAFT_14889</name>
</gene>
<keyword evidence="7 16" id="KW-0663">Pyridoxal phosphate</keyword>
<keyword evidence="8" id="KW-0746">Sphingolipid metabolism</keyword>
<dbReference type="GO" id="GO:0030170">
    <property type="term" value="F:pyridoxal phosphate binding"/>
    <property type="evidence" value="ECO:0007669"/>
    <property type="project" value="InterPro"/>
</dbReference>
<dbReference type="RefSeq" id="XP_001743625.1">
    <property type="nucleotide sequence ID" value="XM_001743573.1"/>
</dbReference>
<keyword evidence="5" id="KW-0812">Transmembrane</keyword>
<evidence type="ECO:0000256" key="16">
    <source>
        <dbReference type="PIRSR" id="PIRSR602129-50"/>
    </source>
</evidence>
<sequence length="456" mass="49626">MLADDDAESSNNNKAITIKTIPEKGMAPEEILKEMEILRNKDVSAEDGSLFAFVYDAVSAKLLEEAYDMFAHENGLNPIAFPSLRQFETEVISMTASMCHAAVSDYLLAPCVGTESILCAIKAYRDRARKLNPSITEPEIASVAPITVHPAFNKAAAYFNLKMVLVPVDENGQAQVEAVKKAITRNTVLLVMSAPQYPHGVVDPVEAVAAIALRKGLPLHVDACFGGFMLPWVEKLGYPVPTWDFRVNGVTSISADIHKYGWGAKGASVLLFRNAELRSHLFYAYADWPGGLFVSPSLVGTRPGGYIAASWATLKFLGQEGYMAKAKAVMETTEAIKRAVGEIEGIKILGTPHMTGISIVSASPQINVLILGDMMEKRGWKLEMQQNPSSLHLSIMPHHVARVQDLVADLRELAMGKKADDEGMAAMYGMTANIPDSSIVSDFLAKLMSDVYTCRT</sequence>
<dbReference type="KEGG" id="mbr:MONBRDRAFT_14889"/>
<dbReference type="Gene3D" id="3.40.640.10">
    <property type="entry name" value="Type I PLP-dependent aspartate aminotransferase-like (Major domain)"/>
    <property type="match status" value="1"/>
</dbReference>
<evidence type="ECO:0000256" key="14">
    <source>
        <dbReference type="ARBA" id="ARBA00038965"/>
    </source>
</evidence>
<accession>A9UT87</accession>
<evidence type="ECO:0000256" key="5">
    <source>
        <dbReference type="ARBA" id="ARBA00022692"/>
    </source>
</evidence>
<dbReference type="GeneID" id="5889236"/>
<dbReference type="Proteomes" id="UP000001357">
    <property type="component" value="Unassembled WGS sequence"/>
</dbReference>
<keyword evidence="19" id="KW-1185">Reference proteome</keyword>
<dbReference type="GO" id="GO:0008117">
    <property type="term" value="F:sphinganine-1-phosphate aldolase activity"/>
    <property type="evidence" value="ECO:0007669"/>
    <property type="project" value="UniProtKB-EC"/>
</dbReference>
<proteinExistence type="inferred from homology"/>
<dbReference type="GO" id="GO:0005789">
    <property type="term" value="C:endoplasmic reticulum membrane"/>
    <property type="evidence" value="ECO:0007669"/>
    <property type="project" value="UniProtKB-SubCell"/>
</dbReference>
<evidence type="ECO:0000256" key="8">
    <source>
        <dbReference type="ARBA" id="ARBA00022919"/>
    </source>
</evidence>
<dbReference type="PANTHER" id="PTHR42735:SF9">
    <property type="entry name" value="SPHINGOSINE-1-PHOSPHATE LYASE"/>
    <property type="match status" value="1"/>
</dbReference>
<evidence type="ECO:0000256" key="13">
    <source>
        <dbReference type="ARBA" id="ARBA00038302"/>
    </source>
</evidence>
<dbReference type="EC" id="4.1.2.27" evidence="14"/>
<dbReference type="InterPro" id="IPR015424">
    <property type="entry name" value="PyrdxlP-dep_Trfase"/>
</dbReference>
<comment type="subcellular location">
    <subcellularLocation>
        <location evidence="2">Endoplasmic reticulum membrane</location>
        <topology evidence="2">Single-pass membrane protein</topology>
    </subcellularLocation>
</comment>
<comment type="pathway">
    <text evidence="3">Lipid metabolism; sphingolipid metabolism.</text>
</comment>
<evidence type="ECO:0000256" key="12">
    <source>
        <dbReference type="ARBA" id="ARBA00023239"/>
    </source>
</evidence>
<dbReference type="InterPro" id="IPR015421">
    <property type="entry name" value="PyrdxlP-dep_Trfase_major"/>
</dbReference>
<evidence type="ECO:0000256" key="2">
    <source>
        <dbReference type="ARBA" id="ARBA00004389"/>
    </source>
</evidence>
<evidence type="ECO:0000256" key="15">
    <source>
        <dbReference type="ARBA" id="ARBA00042568"/>
    </source>
</evidence>
<evidence type="ECO:0000313" key="19">
    <source>
        <dbReference type="Proteomes" id="UP000001357"/>
    </source>
</evidence>
<dbReference type="SUPFAM" id="SSF53383">
    <property type="entry name" value="PLP-dependent transferases"/>
    <property type="match status" value="1"/>
</dbReference>
<dbReference type="InterPro" id="IPR015422">
    <property type="entry name" value="PyrdxlP-dep_Trfase_small"/>
</dbReference>
<comment type="pathway">
    <text evidence="4">Sphingolipid metabolism.</text>
</comment>
<dbReference type="Gene3D" id="3.90.1150.10">
    <property type="entry name" value="Aspartate Aminotransferase, domain 1"/>
    <property type="match status" value="1"/>
</dbReference>
<dbReference type="InterPro" id="IPR050477">
    <property type="entry name" value="GrpII_AminoAcid_Decarb"/>
</dbReference>
<dbReference type="STRING" id="81824.A9UT87"/>
<dbReference type="Pfam" id="PF00282">
    <property type="entry name" value="Pyridoxal_deC"/>
    <property type="match status" value="1"/>
</dbReference>
<dbReference type="InParanoid" id="A9UT87"/>
<evidence type="ECO:0000256" key="11">
    <source>
        <dbReference type="ARBA" id="ARBA00023136"/>
    </source>
</evidence>
<dbReference type="Gene3D" id="6.10.140.2150">
    <property type="match status" value="1"/>
</dbReference>
<protein>
    <recommendedName>
        <fullName evidence="14">sphinganine-1-phosphate aldolase</fullName>
        <ecNumber evidence="14">4.1.2.27</ecNumber>
    </recommendedName>
    <alternativeName>
        <fullName evidence="15">Sphingosine-1-phosphate aldolase</fullName>
    </alternativeName>
</protein>
<evidence type="ECO:0000256" key="7">
    <source>
        <dbReference type="ARBA" id="ARBA00022898"/>
    </source>
</evidence>
<evidence type="ECO:0000256" key="6">
    <source>
        <dbReference type="ARBA" id="ARBA00022824"/>
    </source>
</evidence>
<comment type="similarity">
    <text evidence="13">Belongs to the group II decarboxylase family. Sphingosine-1-phosphate lyase subfamily.</text>
</comment>
<keyword evidence="12 17" id="KW-0456">Lyase</keyword>
<evidence type="ECO:0000256" key="10">
    <source>
        <dbReference type="ARBA" id="ARBA00023098"/>
    </source>
</evidence>
<keyword evidence="11" id="KW-0472">Membrane</keyword>
<dbReference type="AlphaFoldDB" id="A9UT87"/>
<keyword evidence="9" id="KW-1133">Transmembrane helix</keyword>
<dbReference type="PANTHER" id="PTHR42735">
    <property type="match status" value="1"/>
</dbReference>
<keyword evidence="10" id="KW-0443">Lipid metabolism</keyword>
<evidence type="ECO:0000256" key="17">
    <source>
        <dbReference type="RuleBase" id="RU000382"/>
    </source>
</evidence>
<dbReference type="eggNOG" id="KOG1383">
    <property type="taxonomic scope" value="Eukaryota"/>
</dbReference>
<reference evidence="18 19" key="1">
    <citation type="journal article" date="2008" name="Nature">
        <title>The genome of the choanoflagellate Monosiga brevicollis and the origin of metazoans.</title>
        <authorList>
            <consortium name="JGI Sequencing"/>
            <person name="King N."/>
            <person name="Westbrook M.J."/>
            <person name="Young S.L."/>
            <person name="Kuo A."/>
            <person name="Abedin M."/>
            <person name="Chapman J."/>
            <person name="Fairclough S."/>
            <person name="Hellsten U."/>
            <person name="Isogai Y."/>
            <person name="Letunic I."/>
            <person name="Marr M."/>
            <person name="Pincus D."/>
            <person name="Putnam N."/>
            <person name="Rokas A."/>
            <person name="Wright K.J."/>
            <person name="Zuzow R."/>
            <person name="Dirks W."/>
            <person name="Good M."/>
            <person name="Goodstein D."/>
            <person name="Lemons D."/>
            <person name="Li W."/>
            <person name="Lyons J.B."/>
            <person name="Morris A."/>
            <person name="Nichols S."/>
            <person name="Richter D.J."/>
            <person name="Salamov A."/>
            <person name="Bork P."/>
            <person name="Lim W.A."/>
            <person name="Manning G."/>
            <person name="Miller W.T."/>
            <person name="McGinnis W."/>
            <person name="Shapiro H."/>
            <person name="Tjian R."/>
            <person name="Grigoriev I.V."/>
            <person name="Rokhsar D."/>
        </authorList>
    </citation>
    <scope>NUCLEOTIDE SEQUENCE [LARGE SCALE GENOMIC DNA]</scope>
    <source>
        <strain evidence="19">MX1 / ATCC 50154</strain>
    </source>
</reference>
<feature type="modified residue" description="N6-(pyridoxal phosphate)lysine" evidence="16">
    <location>
        <position position="259"/>
    </location>
</feature>
<evidence type="ECO:0000256" key="1">
    <source>
        <dbReference type="ARBA" id="ARBA00001933"/>
    </source>
</evidence>
<dbReference type="GO" id="GO:0019752">
    <property type="term" value="P:carboxylic acid metabolic process"/>
    <property type="evidence" value="ECO:0007669"/>
    <property type="project" value="InterPro"/>
</dbReference>
<dbReference type="EMBL" id="CH991545">
    <property type="protein sequence ID" value="EDQ91203.1"/>
    <property type="molecule type" value="Genomic_DNA"/>
</dbReference>
<evidence type="ECO:0000256" key="3">
    <source>
        <dbReference type="ARBA" id="ARBA00004760"/>
    </source>
</evidence>
<dbReference type="OMA" id="WPGGLFV"/>
<evidence type="ECO:0000313" key="18">
    <source>
        <dbReference type="EMBL" id="EDQ91203.1"/>
    </source>
</evidence>
<dbReference type="GO" id="GO:0006665">
    <property type="term" value="P:sphingolipid metabolic process"/>
    <property type="evidence" value="ECO:0007669"/>
    <property type="project" value="UniProtKB-KW"/>
</dbReference>
<name>A9UT87_MONBE</name>
<evidence type="ECO:0000256" key="4">
    <source>
        <dbReference type="ARBA" id="ARBA00004991"/>
    </source>
</evidence>
<dbReference type="InterPro" id="IPR002129">
    <property type="entry name" value="PyrdxlP-dep_de-COase"/>
</dbReference>
<keyword evidence="6" id="KW-0256">Endoplasmic reticulum</keyword>
<dbReference type="FunFam" id="3.40.640.10:FF:000020">
    <property type="entry name" value="sphingosine-1-phosphate lyase 1"/>
    <property type="match status" value="1"/>
</dbReference>
<organism evidence="18 19">
    <name type="scientific">Monosiga brevicollis</name>
    <name type="common">Choanoflagellate</name>
    <dbReference type="NCBI Taxonomy" id="81824"/>
    <lineage>
        <taxon>Eukaryota</taxon>
        <taxon>Choanoflagellata</taxon>
        <taxon>Craspedida</taxon>
        <taxon>Salpingoecidae</taxon>
        <taxon>Monosiga</taxon>
    </lineage>
</organism>